<feature type="binding site" evidence="4">
    <location>
        <position position="316"/>
    </location>
    <ligand>
        <name>pyridoxal 5'-phosphate</name>
        <dbReference type="ChEBI" id="CHEBI:597326"/>
    </ligand>
</feature>
<dbReference type="GO" id="GO:0097053">
    <property type="term" value="P:L-kynurenine catabolic process"/>
    <property type="evidence" value="ECO:0007669"/>
    <property type="project" value="UniProtKB-UniRule"/>
</dbReference>
<comment type="pathway">
    <text evidence="4 5">Cofactor biosynthesis; NAD(+) biosynthesis; quinolinate from L-kynurenine: step 2/3.</text>
</comment>
<dbReference type="GO" id="GO:0030429">
    <property type="term" value="F:kynureninase activity"/>
    <property type="evidence" value="ECO:0007669"/>
    <property type="project" value="UniProtKB-UniRule"/>
</dbReference>
<dbReference type="PANTHER" id="PTHR14084">
    <property type="entry name" value="KYNURENINASE"/>
    <property type="match status" value="1"/>
</dbReference>
<comment type="catalytic activity">
    <reaction evidence="4 5">
        <text>L-kynurenine + H2O = anthranilate + L-alanine + H(+)</text>
        <dbReference type="Rhea" id="RHEA:16813"/>
        <dbReference type="ChEBI" id="CHEBI:15377"/>
        <dbReference type="ChEBI" id="CHEBI:15378"/>
        <dbReference type="ChEBI" id="CHEBI:16567"/>
        <dbReference type="ChEBI" id="CHEBI:57959"/>
        <dbReference type="ChEBI" id="CHEBI:57972"/>
        <dbReference type="EC" id="3.7.1.3"/>
    </reaction>
</comment>
<dbReference type="GO" id="GO:0005737">
    <property type="term" value="C:cytoplasm"/>
    <property type="evidence" value="ECO:0007669"/>
    <property type="project" value="UniProtKB-SubCell"/>
</dbReference>
<evidence type="ECO:0000313" key="7">
    <source>
        <dbReference type="EMBL" id="KAG4420545.1"/>
    </source>
</evidence>
<comment type="catalytic activity">
    <reaction evidence="5">
        <text>3-hydroxy-L-kynurenine + H2O = 3-hydroxyanthranilate + L-alanine + H(+)</text>
        <dbReference type="Rhea" id="RHEA:25143"/>
        <dbReference type="ChEBI" id="CHEBI:15377"/>
        <dbReference type="ChEBI" id="CHEBI:15378"/>
        <dbReference type="ChEBI" id="CHEBI:36559"/>
        <dbReference type="ChEBI" id="CHEBI:57972"/>
        <dbReference type="ChEBI" id="CHEBI:58125"/>
        <dbReference type="EC" id="3.7.1.3"/>
    </reaction>
</comment>
<evidence type="ECO:0000256" key="4">
    <source>
        <dbReference type="HAMAP-Rule" id="MF_03017"/>
    </source>
</evidence>
<dbReference type="InterPro" id="IPR015421">
    <property type="entry name" value="PyrdxlP-dep_Trfase_major"/>
</dbReference>
<dbReference type="GO" id="GO:0030170">
    <property type="term" value="F:pyridoxal phosphate binding"/>
    <property type="evidence" value="ECO:0007669"/>
    <property type="project" value="UniProtKB-UniRule"/>
</dbReference>
<dbReference type="OrthoDB" id="5978656at2759"/>
<feature type="region of interest" description="Disordered" evidence="6">
    <location>
        <begin position="1"/>
        <end position="20"/>
    </location>
</feature>
<dbReference type="PIRSF" id="PIRSF038800">
    <property type="entry name" value="KYNU"/>
    <property type="match status" value="1"/>
</dbReference>
<comment type="caution">
    <text evidence="4">Lacks conserved residue(s) required for the propagation of feature annotation.</text>
</comment>
<feature type="binding site" evidence="4">
    <location>
        <position position="137"/>
    </location>
    <ligand>
        <name>pyridoxal 5'-phosphate</name>
        <dbReference type="ChEBI" id="CHEBI:597326"/>
    </ligand>
</feature>
<dbReference type="SUPFAM" id="SSF53383">
    <property type="entry name" value="PLP-dependent transferases"/>
    <property type="match status" value="1"/>
</dbReference>
<evidence type="ECO:0000256" key="2">
    <source>
        <dbReference type="ARBA" id="ARBA00022801"/>
    </source>
</evidence>
<dbReference type="InterPro" id="IPR010111">
    <property type="entry name" value="Kynureninase"/>
</dbReference>
<dbReference type="GO" id="GO:0019441">
    <property type="term" value="P:L-tryptophan catabolic process to kynurenine"/>
    <property type="evidence" value="ECO:0007669"/>
    <property type="project" value="TreeGrafter"/>
</dbReference>
<keyword evidence="4 5" id="KW-0963">Cytoplasm</keyword>
<comment type="cofactor">
    <cofactor evidence="4 5">
        <name>pyridoxal 5'-phosphate</name>
        <dbReference type="ChEBI" id="CHEBI:597326"/>
    </cofactor>
</comment>
<feature type="binding site" evidence="4">
    <location>
        <position position="138"/>
    </location>
    <ligand>
        <name>pyridoxal 5'-phosphate</name>
        <dbReference type="ChEBI" id="CHEBI:597326"/>
    </ligand>
</feature>
<feature type="binding site" evidence="4">
    <location>
        <begin position="166"/>
        <end position="169"/>
    </location>
    <ligand>
        <name>pyridoxal 5'-phosphate</name>
        <dbReference type="ChEBI" id="CHEBI:597326"/>
    </ligand>
</feature>
<organism evidence="7 8">
    <name type="scientific">Cadophora malorum</name>
    <dbReference type="NCBI Taxonomy" id="108018"/>
    <lineage>
        <taxon>Eukaryota</taxon>
        <taxon>Fungi</taxon>
        <taxon>Dikarya</taxon>
        <taxon>Ascomycota</taxon>
        <taxon>Pezizomycotina</taxon>
        <taxon>Leotiomycetes</taxon>
        <taxon>Helotiales</taxon>
        <taxon>Ploettnerulaceae</taxon>
        <taxon>Cadophora</taxon>
    </lineage>
</organism>
<evidence type="ECO:0000313" key="8">
    <source>
        <dbReference type="Proteomes" id="UP000664132"/>
    </source>
</evidence>
<dbReference type="PANTHER" id="PTHR14084:SF0">
    <property type="entry name" value="KYNURENINASE"/>
    <property type="match status" value="1"/>
</dbReference>
<dbReference type="EC" id="3.7.1.3" evidence="4 5"/>
<dbReference type="NCBIfam" id="TIGR01814">
    <property type="entry name" value="kynureninase"/>
    <property type="match status" value="1"/>
</dbReference>
<keyword evidence="1 4" id="KW-0662">Pyridine nucleotide biosynthesis</keyword>
<comment type="similarity">
    <text evidence="4 5">Belongs to the kynureninase family.</text>
</comment>
<gene>
    <name evidence="7" type="primary">KYN2</name>
    <name evidence="4" type="synonym">BNA5</name>
    <name evidence="7" type="ORF">IFR04_006365</name>
</gene>
<dbReference type="GO" id="GO:0034354">
    <property type="term" value="P:'de novo' NAD+ biosynthetic process from L-tryptophan"/>
    <property type="evidence" value="ECO:0007669"/>
    <property type="project" value="UniProtKB-UniRule"/>
</dbReference>
<feature type="binding site" evidence="4">
    <location>
        <position position="252"/>
    </location>
    <ligand>
        <name>pyridoxal 5'-phosphate</name>
        <dbReference type="ChEBI" id="CHEBI:597326"/>
    </ligand>
</feature>
<comment type="function">
    <text evidence="4 5">Catalyzes the cleavage of L-kynurenine (L-Kyn) and L-3-hydroxykynurenine (L-3OHKyn) into anthranilic acid (AA) and 3-hydroxyanthranilic acid (3-OHAA), respectively.</text>
</comment>
<feature type="modified residue" description="N6-(pyridoxal phosphate)lysine" evidence="4">
    <location>
        <position position="278"/>
    </location>
</feature>
<comment type="pathway">
    <text evidence="4 5">Amino-acid degradation; L-kynurenine degradation; L-alanine and anthranilate from L-kynurenine: step 1/1.</text>
</comment>
<sequence>MSAQDAPDGQSPHVYSREYAVPLDSQDSLKHTRDEFLIPSKAQLKVKSLPEAVRDASSDTSASIYLCGNSLGLQPRLVSTRMQQYFTTWATQGVFGHFKPLAESPLPTWLDADTKASECIAPIVGALPSEVAVMETLTANLHLLLSAFYKPDINGRHKIIIESQAFPSDHFAAESQILHHDLSPETSLVTIEPPSQPQPPLSTSHIVSIIKQHGPETAILLLPGIQFYTGQFLDIPTITNAAHDAGIFVIWDLAHAVGNVPLQLHDWNVDAAVWCSYKYLNSGPGAAGGLFVHENNGQVTTRGSGKKVFTNRLSGWWGSDKSSRFAMDNKFVPIPGAAGFQLSNPSILDITSLTASLEVFALAGGIGPLREKSLRLTSHLEKLLVKMPAYVNEQFEIITPREPDARGAQLSLKLKPGLLDKVMEGLEERGVVVDERRPDVIRVAPAPLYNTFTDCWDFVEAFGEALKDAVKQ</sequence>
<dbReference type="AlphaFoldDB" id="A0A8H7TJX3"/>
<accession>A0A8H7TJX3</accession>
<dbReference type="UniPathway" id="UPA00253">
    <property type="reaction ID" value="UER00329"/>
</dbReference>
<keyword evidence="2 4" id="KW-0378">Hydrolase</keyword>
<dbReference type="GO" id="GO:0043420">
    <property type="term" value="P:anthranilate metabolic process"/>
    <property type="evidence" value="ECO:0007669"/>
    <property type="project" value="UniProtKB-UniRule"/>
</dbReference>
<comment type="caution">
    <text evidence="7">The sequence shown here is derived from an EMBL/GenBank/DDBJ whole genome shotgun (WGS) entry which is preliminary data.</text>
</comment>
<dbReference type="Pfam" id="PF22580">
    <property type="entry name" value="KYNU_C"/>
    <property type="match status" value="1"/>
</dbReference>
<dbReference type="EMBL" id="JAFJYH010000082">
    <property type="protein sequence ID" value="KAG4420545.1"/>
    <property type="molecule type" value="Genomic_DNA"/>
</dbReference>
<evidence type="ECO:0000256" key="1">
    <source>
        <dbReference type="ARBA" id="ARBA00022642"/>
    </source>
</evidence>
<keyword evidence="3 4" id="KW-0663">Pyridoxal phosphate</keyword>
<dbReference type="Gene3D" id="3.90.1150.10">
    <property type="entry name" value="Aspartate Aminotransferase, domain 1"/>
    <property type="match status" value="1"/>
</dbReference>
<dbReference type="InterPro" id="IPR015424">
    <property type="entry name" value="PyrdxlP-dep_Trfase"/>
</dbReference>
<feature type="binding site" evidence="4">
    <location>
        <position position="277"/>
    </location>
    <ligand>
        <name>pyridoxal 5'-phosphate</name>
        <dbReference type="ChEBI" id="CHEBI:597326"/>
    </ligand>
</feature>
<dbReference type="GO" id="GO:0019805">
    <property type="term" value="P:quinolinate biosynthetic process"/>
    <property type="evidence" value="ECO:0007669"/>
    <property type="project" value="UniProtKB-UniRule"/>
</dbReference>
<reference evidence="7" key="1">
    <citation type="submission" date="2021-02" db="EMBL/GenBank/DDBJ databases">
        <title>Genome sequence Cadophora malorum strain M34.</title>
        <authorList>
            <person name="Stefanovic E."/>
            <person name="Vu D."/>
            <person name="Scully C."/>
            <person name="Dijksterhuis J."/>
            <person name="Roader J."/>
            <person name="Houbraken J."/>
        </authorList>
    </citation>
    <scope>NUCLEOTIDE SEQUENCE</scope>
    <source>
        <strain evidence="7">M34</strain>
    </source>
</reference>
<evidence type="ECO:0000256" key="5">
    <source>
        <dbReference type="PIRNR" id="PIRNR038800"/>
    </source>
</evidence>
<dbReference type="FunFam" id="3.40.640.10:FF:000031">
    <property type="entry name" value="Kynureninase"/>
    <property type="match status" value="1"/>
</dbReference>
<protein>
    <recommendedName>
        <fullName evidence="4 5">Kynureninase</fullName>
        <ecNumber evidence="4 5">3.7.1.3</ecNumber>
    </recommendedName>
    <alternativeName>
        <fullName evidence="4">Biosynthesis of nicotinic acid protein 5</fullName>
    </alternativeName>
    <alternativeName>
        <fullName evidence="4">L-kynurenine hydrolase</fullName>
    </alternativeName>
</protein>
<feature type="binding site" evidence="4">
    <location>
        <position position="255"/>
    </location>
    <ligand>
        <name>pyridoxal 5'-phosphate</name>
        <dbReference type="ChEBI" id="CHEBI:597326"/>
    </ligand>
</feature>
<evidence type="ECO:0000256" key="6">
    <source>
        <dbReference type="SAM" id="MobiDB-lite"/>
    </source>
</evidence>
<name>A0A8H7TJX3_9HELO</name>
<keyword evidence="8" id="KW-1185">Reference proteome</keyword>
<dbReference type="HAMAP" id="MF_01970">
    <property type="entry name" value="Kynureninase"/>
    <property type="match status" value="1"/>
</dbReference>
<dbReference type="Proteomes" id="UP000664132">
    <property type="component" value="Unassembled WGS sequence"/>
</dbReference>
<comment type="subunit">
    <text evidence="4 5">Homodimer.</text>
</comment>
<dbReference type="InterPro" id="IPR015422">
    <property type="entry name" value="PyrdxlP-dep_Trfase_small"/>
</dbReference>
<proteinExistence type="inferred from homology"/>
<dbReference type="Gene3D" id="3.40.640.10">
    <property type="entry name" value="Type I PLP-dependent aspartate aminotransferase-like (Major domain)"/>
    <property type="match status" value="1"/>
</dbReference>
<feature type="binding site" evidence="4">
    <location>
        <position position="344"/>
    </location>
    <ligand>
        <name>pyridoxal 5'-phosphate</name>
        <dbReference type="ChEBI" id="CHEBI:597326"/>
    </ligand>
</feature>
<comment type="subcellular location">
    <subcellularLocation>
        <location evidence="4 5">Cytoplasm</location>
    </subcellularLocation>
</comment>
<evidence type="ECO:0000256" key="3">
    <source>
        <dbReference type="ARBA" id="ARBA00022898"/>
    </source>
</evidence>
<dbReference type="UniPathway" id="UPA00334">
    <property type="reaction ID" value="UER00455"/>
</dbReference>